<dbReference type="OrthoDB" id="290056at2"/>
<keyword evidence="1" id="KW-1133">Transmembrane helix</keyword>
<dbReference type="EMBL" id="FOQA01000005">
    <property type="protein sequence ID" value="SFH99023.1"/>
    <property type="molecule type" value="Genomic_DNA"/>
</dbReference>
<keyword evidence="3" id="KW-1185">Reference proteome</keyword>
<accession>A0A1I3EJG5</accession>
<dbReference type="Proteomes" id="UP000199287">
    <property type="component" value="Unassembled WGS sequence"/>
</dbReference>
<evidence type="ECO:0008006" key="4">
    <source>
        <dbReference type="Google" id="ProtNLM"/>
    </source>
</evidence>
<reference evidence="3" key="1">
    <citation type="submission" date="2016-10" db="EMBL/GenBank/DDBJ databases">
        <authorList>
            <person name="Varghese N."/>
            <person name="Submissions S."/>
        </authorList>
    </citation>
    <scope>NUCLEOTIDE SEQUENCE [LARGE SCALE GENOMIC DNA]</scope>
    <source>
        <strain evidence="3">Z-7934</strain>
    </source>
</reference>
<gene>
    <name evidence="2" type="ORF">SAMN05192551_10529</name>
</gene>
<evidence type="ECO:0000313" key="2">
    <source>
        <dbReference type="EMBL" id="SFH99023.1"/>
    </source>
</evidence>
<protein>
    <recommendedName>
        <fullName evidence="4">Pilus assembly protein Flp/PilA</fullName>
    </recommendedName>
</protein>
<dbReference type="RefSeq" id="WP_143092026.1">
    <property type="nucleotide sequence ID" value="NZ_FOQA01000005.1"/>
</dbReference>
<proteinExistence type="predicted"/>
<evidence type="ECO:0000256" key="1">
    <source>
        <dbReference type="SAM" id="Phobius"/>
    </source>
</evidence>
<keyword evidence="1" id="KW-0472">Membrane</keyword>
<name>A0A1I3EJG5_9FIRM</name>
<sequence length="56" mass="6177">MKRKLAWIFTCSDEIGQGLVEYALIMILVSVIAVTILGEIGDIVKDFFGIADYLSP</sequence>
<keyword evidence="1" id="KW-0812">Transmembrane</keyword>
<organism evidence="2 3">
    <name type="scientific">Tindallia magadiensis</name>
    <dbReference type="NCBI Taxonomy" id="69895"/>
    <lineage>
        <taxon>Bacteria</taxon>
        <taxon>Bacillati</taxon>
        <taxon>Bacillota</taxon>
        <taxon>Clostridia</taxon>
        <taxon>Peptostreptococcales</taxon>
        <taxon>Tindalliaceae</taxon>
        <taxon>Tindallia</taxon>
    </lineage>
</organism>
<dbReference type="AlphaFoldDB" id="A0A1I3EJG5"/>
<feature type="transmembrane region" description="Helical" evidence="1">
    <location>
        <begin position="20"/>
        <end position="38"/>
    </location>
</feature>
<dbReference type="STRING" id="69895.SAMN05192551_10529"/>
<evidence type="ECO:0000313" key="3">
    <source>
        <dbReference type="Proteomes" id="UP000199287"/>
    </source>
</evidence>